<dbReference type="EMBL" id="FOOT01000006">
    <property type="protein sequence ID" value="SFH15238.1"/>
    <property type="molecule type" value="Genomic_DNA"/>
</dbReference>
<evidence type="ECO:0000313" key="3">
    <source>
        <dbReference type="Proteomes" id="UP000198724"/>
    </source>
</evidence>
<dbReference type="Pfam" id="PF21751">
    <property type="entry name" value="DACNV"/>
    <property type="match status" value="1"/>
</dbReference>
<evidence type="ECO:0000313" key="2">
    <source>
        <dbReference type="EMBL" id="SFH15238.1"/>
    </source>
</evidence>
<dbReference type="Proteomes" id="UP000198724">
    <property type="component" value="Unassembled WGS sequence"/>
</dbReference>
<feature type="domain" description="Probable sensor" evidence="1">
    <location>
        <begin position="46"/>
        <end position="132"/>
    </location>
</feature>
<dbReference type="OrthoDB" id="782779at2"/>
<organism evidence="2 3">
    <name type="scientific">Pontibacter chinhatensis</name>
    <dbReference type="NCBI Taxonomy" id="1436961"/>
    <lineage>
        <taxon>Bacteria</taxon>
        <taxon>Pseudomonadati</taxon>
        <taxon>Bacteroidota</taxon>
        <taxon>Cytophagia</taxon>
        <taxon>Cytophagales</taxon>
        <taxon>Hymenobacteraceae</taxon>
        <taxon>Pontibacter</taxon>
    </lineage>
</organism>
<dbReference type="AlphaFoldDB" id="A0A1I2XP08"/>
<evidence type="ECO:0000259" key="1">
    <source>
        <dbReference type="Pfam" id="PF21751"/>
    </source>
</evidence>
<gene>
    <name evidence="2" type="ORF">SAMN05421739_106163</name>
</gene>
<proteinExistence type="predicted"/>
<sequence length="385" mass="42649">MQYPPSPFSLQHKATYQAARTVAPAVEAYFARKIASSEQEEMQKIPAPSREVIEAIIDSAFWASLRREEGLAPKISLAFLSPADVEQPVLFGHRMPLKPEALTKIAPGVERPGIHLGVWHDKGELYVWGITHAIPSNCFIVDVPEPGLLVVKYKRANSLGKFANVAVLKGDQIKLVDESSARLPDCPELLTSLLGFNSPDRHSNILIQLAVSMQMHHRGGTLLVVPAGTTAWQQSVVYPLKYAVEPAFSGFAELMKQDEQVKKRSRWREALRREVSSIAGLTAIDGATLLTDAYELLAFGVKIRRRIDYDPIEQILFTEPVVGSQPQTIHPSQHGGMRHLSAAQFVHDQHDAVALVASQDGSFTIFAWSQSKHMVHAHRIDTLLL</sequence>
<dbReference type="RefSeq" id="WP_092104150.1">
    <property type="nucleotide sequence ID" value="NZ_FOOT01000006.1"/>
</dbReference>
<dbReference type="STRING" id="1436961.SAMN05421739_106163"/>
<name>A0A1I2XP08_9BACT</name>
<dbReference type="InterPro" id="IPR048551">
    <property type="entry name" value="DACNV"/>
</dbReference>
<keyword evidence="3" id="KW-1185">Reference proteome</keyword>
<reference evidence="3" key="1">
    <citation type="submission" date="2016-10" db="EMBL/GenBank/DDBJ databases">
        <authorList>
            <person name="Varghese N."/>
            <person name="Submissions S."/>
        </authorList>
    </citation>
    <scope>NUCLEOTIDE SEQUENCE [LARGE SCALE GENOMIC DNA]</scope>
    <source>
        <strain evidence="3">LP51</strain>
    </source>
</reference>
<protein>
    <recommendedName>
        <fullName evidence="1">Probable sensor domain-containing protein</fullName>
    </recommendedName>
</protein>
<accession>A0A1I2XP08</accession>